<dbReference type="Proteomes" id="UP000193144">
    <property type="component" value="Unassembled WGS sequence"/>
</dbReference>
<sequence>VVYGESAASRTIYTVLSLFCILLLGGLLSYRVKQLGWKNLKAVNFTRALALFLYFLSITFVVSAAIVESGLSLSSASVCRSAIIICLGFYVSSKVTMYVFLVERAHAIRAPYVRRIFDWIWLGGMIAIAAGFGSIAICGFLWPITNLSHIDGRCRIGLPLKVTIPLLTFDVVINLTLTGIFVCLLKPPLRFGGISLPAELINTTTWRTRSQAGGRSYPLSREFLKSIGALLRKTLIGSVLVMIPTVGNIAALVSMKGQELGWLCLSICTADVTWAVCVIHWLTNGSTVMDARPAQMSVELDSASNDFTSPVITS</sequence>
<feature type="transmembrane region" description="Helical" evidence="1">
    <location>
        <begin position="235"/>
        <end position="254"/>
    </location>
</feature>
<name>A0A1Y1YK21_9PLEO</name>
<keyword evidence="3" id="KW-1185">Reference proteome</keyword>
<accession>A0A1Y1YK21</accession>
<keyword evidence="1" id="KW-0812">Transmembrane</keyword>
<organism evidence="2 3">
    <name type="scientific">Clohesyomyces aquaticus</name>
    <dbReference type="NCBI Taxonomy" id="1231657"/>
    <lineage>
        <taxon>Eukaryota</taxon>
        <taxon>Fungi</taxon>
        <taxon>Dikarya</taxon>
        <taxon>Ascomycota</taxon>
        <taxon>Pezizomycotina</taxon>
        <taxon>Dothideomycetes</taxon>
        <taxon>Pleosporomycetidae</taxon>
        <taxon>Pleosporales</taxon>
        <taxon>Lindgomycetaceae</taxon>
        <taxon>Clohesyomyces</taxon>
    </lineage>
</organism>
<feature type="transmembrane region" description="Helical" evidence="1">
    <location>
        <begin position="119"/>
        <end position="142"/>
    </location>
</feature>
<reference evidence="2 3" key="1">
    <citation type="submission" date="2016-07" db="EMBL/GenBank/DDBJ databases">
        <title>Pervasive Adenine N6-methylation of Active Genes in Fungi.</title>
        <authorList>
            <consortium name="DOE Joint Genome Institute"/>
            <person name="Mondo S.J."/>
            <person name="Dannebaum R.O."/>
            <person name="Kuo R.C."/>
            <person name="Labutti K."/>
            <person name="Haridas S."/>
            <person name="Kuo A."/>
            <person name="Salamov A."/>
            <person name="Ahrendt S.R."/>
            <person name="Lipzen A."/>
            <person name="Sullivan W."/>
            <person name="Andreopoulos W.B."/>
            <person name="Clum A."/>
            <person name="Lindquist E."/>
            <person name="Daum C."/>
            <person name="Ramamoorthy G.K."/>
            <person name="Gryganskyi A."/>
            <person name="Culley D."/>
            <person name="Magnuson J.K."/>
            <person name="James T.Y."/>
            <person name="O'Malley M.A."/>
            <person name="Stajich J.E."/>
            <person name="Spatafora J.W."/>
            <person name="Visel A."/>
            <person name="Grigoriev I.V."/>
        </authorList>
    </citation>
    <scope>NUCLEOTIDE SEQUENCE [LARGE SCALE GENOMIC DNA]</scope>
    <source>
        <strain evidence="2 3">CBS 115471</strain>
    </source>
</reference>
<dbReference type="EMBL" id="MCFA01000224">
    <property type="protein sequence ID" value="ORX97944.1"/>
    <property type="molecule type" value="Genomic_DNA"/>
</dbReference>
<feature type="transmembrane region" description="Helical" evidence="1">
    <location>
        <begin position="162"/>
        <end position="185"/>
    </location>
</feature>
<keyword evidence="1" id="KW-0472">Membrane</keyword>
<protein>
    <submittedName>
        <fullName evidence="2">Uncharacterized protein</fullName>
    </submittedName>
</protein>
<proteinExistence type="predicted"/>
<gene>
    <name evidence="2" type="ORF">BCR34DRAFT_496504</name>
</gene>
<feature type="transmembrane region" description="Helical" evidence="1">
    <location>
        <begin position="44"/>
        <end position="67"/>
    </location>
</feature>
<evidence type="ECO:0000313" key="2">
    <source>
        <dbReference type="EMBL" id="ORX97944.1"/>
    </source>
</evidence>
<comment type="caution">
    <text evidence="2">The sequence shown here is derived from an EMBL/GenBank/DDBJ whole genome shotgun (WGS) entry which is preliminary data.</text>
</comment>
<dbReference type="PANTHER" id="PTHR38848:SF3">
    <property type="entry name" value="G-PROTEIN COUPLED RECEPTORS FAMILY 3 PROFILE DOMAIN-CONTAINING PROTEIN"/>
    <property type="match status" value="1"/>
</dbReference>
<feature type="transmembrane region" description="Helical" evidence="1">
    <location>
        <begin position="260"/>
        <end position="282"/>
    </location>
</feature>
<feature type="transmembrane region" description="Helical" evidence="1">
    <location>
        <begin position="12"/>
        <end position="32"/>
    </location>
</feature>
<keyword evidence="1" id="KW-1133">Transmembrane helix</keyword>
<dbReference type="OrthoDB" id="3210850at2759"/>
<dbReference type="AlphaFoldDB" id="A0A1Y1YK21"/>
<feature type="non-terminal residue" evidence="2">
    <location>
        <position position="1"/>
    </location>
</feature>
<dbReference type="PANTHER" id="PTHR38848">
    <property type="entry name" value="G-PROTEIN COUPLED RECEPTORS FAMILY 3 PROFILE DOMAIN-CONTAINING PROTEIN"/>
    <property type="match status" value="1"/>
</dbReference>
<evidence type="ECO:0000256" key="1">
    <source>
        <dbReference type="SAM" id="Phobius"/>
    </source>
</evidence>
<evidence type="ECO:0000313" key="3">
    <source>
        <dbReference type="Proteomes" id="UP000193144"/>
    </source>
</evidence>